<keyword evidence="1" id="KW-0175">Coiled coil</keyword>
<name>A0A6C0B8Y7_9ZZZZ</name>
<feature type="coiled-coil region" evidence="1">
    <location>
        <begin position="231"/>
        <end position="265"/>
    </location>
</feature>
<proteinExistence type="predicted"/>
<protein>
    <submittedName>
        <fullName evidence="2">Uncharacterized protein</fullName>
    </submittedName>
</protein>
<dbReference type="AlphaFoldDB" id="A0A6C0B8Y7"/>
<evidence type="ECO:0000256" key="1">
    <source>
        <dbReference type="SAM" id="Coils"/>
    </source>
</evidence>
<evidence type="ECO:0000313" key="2">
    <source>
        <dbReference type="EMBL" id="QHS87923.1"/>
    </source>
</evidence>
<sequence>MSSFRIVSLPRELQTASEVTWYVENVVSYGTVDSVDIINNVAPNGAHFSSAIVNMRDSDTWQNQRQKFLDASKSGIMANSFYISKSTGETSQFHFDNGKPMLHLKHVLNESNWMSIYIPVVPTDIETLQSEEEFKGFFENNLELGSVSRVDFVSRAVSDSASSVRSAYVHFNSWSINQTSNFIRTQIEGRGEFKCDGYYTGNQFNRFPNRRFMVFKMNKNPIPEANPEANIHQLSARNAELEALVEELNAKLIMLETMNETLNEKLGQSQIEAACLWNVMSEENDVKKGEMTMEELMV</sequence>
<reference evidence="2" key="1">
    <citation type="journal article" date="2020" name="Nature">
        <title>Giant virus diversity and host interactions through global metagenomics.</title>
        <authorList>
            <person name="Schulz F."/>
            <person name="Roux S."/>
            <person name="Paez-Espino D."/>
            <person name="Jungbluth S."/>
            <person name="Walsh D.A."/>
            <person name="Denef V.J."/>
            <person name="McMahon K.D."/>
            <person name="Konstantinidis K.T."/>
            <person name="Eloe-Fadrosh E.A."/>
            <person name="Kyrpides N.C."/>
            <person name="Woyke T."/>
        </authorList>
    </citation>
    <scope>NUCLEOTIDE SEQUENCE</scope>
    <source>
        <strain evidence="2">GVMAG-M-3300010158-13</strain>
    </source>
</reference>
<accession>A0A6C0B8Y7</accession>
<dbReference type="EMBL" id="MN739089">
    <property type="protein sequence ID" value="QHS87923.1"/>
    <property type="molecule type" value="Genomic_DNA"/>
</dbReference>
<organism evidence="2">
    <name type="scientific">viral metagenome</name>
    <dbReference type="NCBI Taxonomy" id="1070528"/>
    <lineage>
        <taxon>unclassified sequences</taxon>
        <taxon>metagenomes</taxon>
        <taxon>organismal metagenomes</taxon>
    </lineage>
</organism>